<dbReference type="PANTHER" id="PTHR31544:SF2">
    <property type="entry name" value="AIG2-LIKE PROTEIN D"/>
    <property type="match status" value="1"/>
</dbReference>
<protein>
    <recommendedName>
        <fullName evidence="2">Putative gamma-glutamylcyclotransferase</fullName>
    </recommendedName>
</protein>
<dbReference type="STRING" id="882083.SacmaDRAFT_3639"/>
<dbReference type="InterPro" id="IPR009288">
    <property type="entry name" value="AIG2-like_dom"/>
</dbReference>
<organism evidence="4 5">
    <name type="scientific">Saccharomonospora marina XMU15</name>
    <dbReference type="NCBI Taxonomy" id="882083"/>
    <lineage>
        <taxon>Bacteria</taxon>
        <taxon>Bacillati</taxon>
        <taxon>Actinomycetota</taxon>
        <taxon>Actinomycetes</taxon>
        <taxon>Pseudonocardiales</taxon>
        <taxon>Pseudonocardiaceae</taxon>
        <taxon>Saccharomonospora</taxon>
    </lineage>
</organism>
<dbReference type="CDD" id="cd06661">
    <property type="entry name" value="GGCT_like"/>
    <property type="match status" value="1"/>
</dbReference>
<keyword evidence="5" id="KW-1185">Reference proteome</keyword>
<dbReference type="eggNOG" id="COG2105">
    <property type="taxonomic scope" value="Bacteria"/>
</dbReference>
<accession>H5WYY1</accession>
<name>H5WYY1_9PSEU</name>
<evidence type="ECO:0000259" key="3">
    <source>
        <dbReference type="Pfam" id="PF06094"/>
    </source>
</evidence>
<dbReference type="Gene3D" id="3.10.490.10">
    <property type="entry name" value="Gamma-glutamyl cyclotransferase-like"/>
    <property type="match status" value="1"/>
</dbReference>
<dbReference type="RefSeq" id="WP_009155235.1">
    <property type="nucleotide sequence ID" value="NZ_CM001439.1"/>
</dbReference>
<evidence type="ECO:0000313" key="5">
    <source>
        <dbReference type="Proteomes" id="UP000004926"/>
    </source>
</evidence>
<evidence type="ECO:0000313" key="4">
    <source>
        <dbReference type="EMBL" id="EHR51853.1"/>
    </source>
</evidence>
<dbReference type="PANTHER" id="PTHR31544">
    <property type="entry name" value="AIG2-LIKE PROTEIN D"/>
    <property type="match status" value="1"/>
</dbReference>
<dbReference type="Proteomes" id="UP000004926">
    <property type="component" value="Chromosome"/>
</dbReference>
<dbReference type="AlphaFoldDB" id="H5WYY1"/>
<proteinExistence type="predicted"/>
<dbReference type="SUPFAM" id="SSF110857">
    <property type="entry name" value="Gamma-glutamyl cyclotransferase-like"/>
    <property type="match status" value="1"/>
</dbReference>
<dbReference type="GO" id="GO:0016740">
    <property type="term" value="F:transferase activity"/>
    <property type="evidence" value="ECO:0007669"/>
    <property type="project" value="UniProtKB-KW"/>
</dbReference>
<evidence type="ECO:0000256" key="2">
    <source>
        <dbReference type="ARBA" id="ARBA00030602"/>
    </source>
</evidence>
<dbReference type="InterPro" id="IPR013024">
    <property type="entry name" value="GGCT-like"/>
</dbReference>
<feature type="domain" description="Gamma-glutamylcyclotransferase AIG2-like" evidence="3">
    <location>
        <begin position="19"/>
        <end position="124"/>
    </location>
</feature>
<keyword evidence="1" id="KW-0808">Transferase</keyword>
<sequence length="148" mass="16125">MTARLPGRLAAVAARPAPLFVYGTLRFAAVLQALLGRVPTAAASAAEGWRAAALRGRCYPVLVPGSGRADGLLLTDLAPNEWRVIDEFEDDFYDLTALTLTEGQQAYCYACPHVPWQELDGDWDAESFARRALPGFVAECRQWRAGPC</sequence>
<gene>
    <name evidence="4" type="ORF">SacmaDRAFT_3639</name>
</gene>
<evidence type="ECO:0000256" key="1">
    <source>
        <dbReference type="ARBA" id="ARBA00022679"/>
    </source>
</evidence>
<reference evidence="4 5" key="1">
    <citation type="journal article" date="2012" name="Stand. Genomic Sci.">
        <title>Genome sequence of the ocean sediment bacterium Saccharomonospora marina type strain (XMU15(T)).</title>
        <authorList>
            <person name="Klenk H.P."/>
            <person name="Lu M."/>
            <person name="Lucas S."/>
            <person name="Lapidus A."/>
            <person name="Copeland A."/>
            <person name="Pitluck S."/>
            <person name="Goodwin L.A."/>
            <person name="Han C."/>
            <person name="Tapia R."/>
            <person name="Brambilla E.M."/>
            <person name="Potter G."/>
            <person name="Land M."/>
            <person name="Ivanova N."/>
            <person name="Rohde M."/>
            <person name="Goker M."/>
            <person name="Detter J.C."/>
            <person name="Li W.J."/>
            <person name="Kyrpides N.C."/>
            <person name="Woyke T."/>
        </authorList>
    </citation>
    <scope>NUCLEOTIDE SEQUENCE [LARGE SCALE GENOMIC DNA]</scope>
    <source>
        <strain evidence="4 5">XMU15</strain>
    </source>
</reference>
<dbReference type="InterPro" id="IPR036568">
    <property type="entry name" value="GGCT-like_sf"/>
</dbReference>
<dbReference type="OrthoDB" id="4227186at2"/>
<dbReference type="Pfam" id="PF06094">
    <property type="entry name" value="GGACT"/>
    <property type="match status" value="1"/>
</dbReference>
<dbReference type="EMBL" id="CM001439">
    <property type="protein sequence ID" value="EHR51853.1"/>
    <property type="molecule type" value="Genomic_DNA"/>
</dbReference>
<dbReference type="InterPro" id="IPR045038">
    <property type="entry name" value="AIG2-like"/>
</dbReference>
<dbReference type="HOGENOM" id="CLU_093936_4_0_11"/>